<evidence type="ECO:0000313" key="1">
    <source>
        <dbReference type="EMBL" id="CDF41425.1"/>
    </source>
</evidence>
<protein>
    <submittedName>
        <fullName evidence="1">Uncharacterized protein</fullName>
    </submittedName>
</protein>
<organism evidence="1 2">
    <name type="scientific">Chondrus crispus</name>
    <name type="common">Carrageen Irish moss</name>
    <name type="synonym">Polymorpha crispa</name>
    <dbReference type="NCBI Taxonomy" id="2769"/>
    <lineage>
        <taxon>Eukaryota</taxon>
        <taxon>Rhodophyta</taxon>
        <taxon>Florideophyceae</taxon>
        <taxon>Rhodymeniophycidae</taxon>
        <taxon>Gigartinales</taxon>
        <taxon>Gigartinaceae</taxon>
        <taxon>Chondrus</taxon>
    </lineage>
</organism>
<dbReference type="GeneID" id="17319443"/>
<evidence type="ECO:0000313" key="2">
    <source>
        <dbReference type="Proteomes" id="UP000012073"/>
    </source>
</evidence>
<name>R7QVU7_CHOCR</name>
<dbReference type="KEGG" id="ccp:CHC_T00008006001"/>
<gene>
    <name evidence="1" type="ORF">CHC_T00008006001</name>
</gene>
<dbReference type="Gramene" id="CDF41425">
    <property type="protein sequence ID" value="CDF41425"/>
    <property type="gene ID" value="CHC_T00008006001"/>
</dbReference>
<dbReference type="AlphaFoldDB" id="R7QVU7"/>
<reference evidence="2" key="1">
    <citation type="journal article" date="2013" name="Proc. Natl. Acad. Sci. U.S.A.">
        <title>Genome structure and metabolic features in the red seaweed Chondrus crispus shed light on evolution of the Archaeplastida.</title>
        <authorList>
            <person name="Collen J."/>
            <person name="Porcel B."/>
            <person name="Carre W."/>
            <person name="Ball S.G."/>
            <person name="Chaparro C."/>
            <person name="Tonon T."/>
            <person name="Barbeyron T."/>
            <person name="Michel G."/>
            <person name="Noel B."/>
            <person name="Valentin K."/>
            <person name="Elias M."/>
            <person name="Artiguenave F."/>
            <person name="Arun A."/>
            <person name="Aury J.M."/>
            <person name="Barbosa-Neto J.F."/>
            <person name="Bothwell J.H."/>
            <person name="Bouget F.Y."/>
            <person name="Brillet L."/>
            <person name="Cabello-Hurtado F."/>
            <person name="Capella-Gutierrez S."/>
            <person name="Charrier B."/>
            <person name="Cladiere L."/>
            <person name="Cock J.M."/>
            <person name="Coelho S.M."/>
            <person name="Colleoni C."/>
            <person name="Czjzek M."/>
            <person name="Da Silva C."/>
            <person name="Delage L."/>
            <person name="Denoeud F."/>
            <person name="Deschamps P."/>
            <person name="Dittami S.M."/>
            <person name="Gabaldon T."/>
            <person name="Gachon C.M."/>
            <person name="Groisillier A."/>
            <person name="Herve C."/>
            <person name="Jabbari K."/>
            <person name="Katinka M."/>
            <person name="Kloareg B."/>
            <person name="Kowalczyk N."/>
            <person name="Labadie K."/>
            <person name="Leblanc C."/>
            <person name="Lopez P.J."/>
            <person name="McLachlan D.H."/>
            <person name="Meslet-Cladiere L."/>
            <person name="Moustafa A."/>
            <person name="Nehr Z."/>
            <person name="Nyvall Collen P."/>
            <person name="Panaud O."/>
            <person name="Partensky F."/>
            <person name="Poulain J."/>
            <person name="Rensing S.A."/>
            <person name="Rousvoal S."/>
            <person name="Samson G."/>
            <person name="Symeonidi A."/>
            <person name="Weissenbach J."/>
            <person name="Zambounis A."/>
            <person name="Wincker P."/>
            <person name="Boyen C."/>
        </authorList>
    </citation>
    <scope>NUCLEOTIDE SEQUENCE [LARGE SCALE GENOMIC DNA]</scope>
    <source>
        <strain evidence="2">cv. Stackhouse</strain>
    </source>
</reference>
<dbReference type="EMBL" id="HG002379">
    <property type="protein sequence ID" value="CDF41425.1"/>
    <property type="molecule type" value="Genomic_DNA"/>
</dbReference>
<accession>R7QVU7</accession>
<keyword evidence="2" id="KW-1185">Reference proteome</keyword>
<dbReference type="RefSeq" id="XP_005711719.1">
    <property type="nucleotide sequence ID" value="XM_005711662.1"/>
</dbReference>
<dbReference type="Proteomes" id="UP000012073">
    <property type="component" value="Unassembled WGS sequence"/>
</dbReference>
<sequence length="25" mass="2764">MKGTASGEKVGLARHLLDVHKEQCR</sequence>
<proteinExistence type="predicted"/>